<keyword evidence="1" id="KW-1133">Transmembrane helix</keyword>
<feature type="transmembrane region" description="Helical" evidence="1">
    <location>
        <begin position="7"/>
        <end position="27"/>
    </location>
</feature>
<keyword evidence="1" id="KW-0812">Transmembrane</keyword>
<organism evidence="2 3">
    <name type="scientific">Usitatibacter rugosus</name>
    <dbReference type="NCBI Taxonomy" id="2732067"/>
    <lineage>
        <taxon>Bacteria</taxon>
        <taxon>Pseudomonadati</taxon>
        <taxon>Pseudomonadota</taxon>
        <taxon>Betaproteobacteria</taxon>
        <taxon>Nitrosomonadales</taxon>
        <taxon>Usitatibacteraceae</taxon>
        <taxon>Usitatibacter</taxon>
    </lineage>
</organism>
<reference evidence="2 3" key="1">
    <citation type="submission" date="2020-04" db="EMBL/GenBank/DDBJ databases">
        <title>Usitatibacter rugosus gen. nov., sp. nov. and Usitatibacter palustris sp. nov., novel members of Usitatibacteraceae fam. nov. within the order Nitrosomonadales isolated from soil.</title>
        <authorList>
            <person name="Huber K.J."/>
            <person name="Neumann-Schaal M."/>
            <person name="Geppert A."/>
            <person name="Luckner M."/>
            <person name="Wanner G."/>
            <person name="Overmann J."/>
        </authorList>
    </citation>
    <scope>NUCLEOTIDE SEQUENCE [LARGE SCALE GENOMIC DNA]</scope>
    <source>
        <strain evidence="2 3">0125_3</strain>
    </source>
</reference>
<feature type="transmembrane region" description="Helical" evidence="1">
    <location>
        <begin position="72"/>
        <end position="94"/>
    </location>
</feature>
<protein>
    <recommendedName>
        <fullName evidence="4">DUF4345 domain-containing protein</fullName>
    </recommendedName>
</protein>
<dbReference type="EMBL" id="CP053069">
    <property type="protein sequence ID" value="QJR09414.1"/>
    <property type="molecule type" value="Genomic_DNA"/>
</dbReference>
<feature type="transmembrane region" description="Helical" evidence="1">
    <location>
        <begin position="106"/>
        <end position="127"/>
    </location>
</feature>
<evidence type="ECO:0000313" key="2">
    <source>
        <dbReference type="EMBL" id="QJR09414.1"/>
    </source>
</evidence>
<dbReference type="KEGG" id="uru:DSM104443_00458"/>
<proteinExistence type="predicted"/>
<keyword evidence="3" id="KW-1185">Reference proteome</keyword>
<keyword evidence="1" id="KW-0472">Membrane</keyword>
<gene>
    <name evidence="2" type="ORF">DSM104443_00458</name>
</gene>
<name>A0A6M4GSH6_9PROT</name>
<accession>A0A6M4GSH6</accession>
<evidence type="ECO:0000313" key="3">
    <source>
        <dbReference type="Proteomes" id="UP000501534"/>
    </source>
</evidence>
<dbReference type="Proteomes" id="UP000501534">
    <property type="component" value="Chromosome"/>
</dbReference>
<evidence type="ECO:0000256" key="1">
    <source>
        <dbReference type="SAM" id="Phobius"/>
    </source>
</evidence>
<dbReference type="AlphaFoldDB" id="A0A6M4GSH6"/>
<dbReference type="RefSeq" id="WP_171089102.1">
    <property type="nucleotide sequence ID" value="NZ_CP053069.1"/>
</dbReference>
<sequence>MKTETSGLHLLRALLLVYGAATLAHFIHNAEFLPEYPGLPATWTRSGVYGAWLAMTAIGIAGWLFTSRGHRALGLALVAVYAACGLDSLGHYVLAPMSHHTVAMNGTILLEVAAAALVFLEATRLAVTRIAHRARS</sequence>
<evidence type="ECO:0008006" key="4">
    <source>
        <dbReference type="Google" id="ProtNLM"/>
    </source>
</evidence>
<feature type="transmembrane region" description="Helical" evidence="1">
    <location>
        <begin position="47"/>
        <end position="65"/>
    </location>
</feature>